<sequence>MSVVDSFPLGGATTLAELARDPHPRLALLRTQEPVSWIPALDGWLVTRRDLALSVMRDAETFTVDDPRFSTAQVVGPSMLSLDGDHHTRHREPFTAPFRPRAVRDGFAAFIERETDRLVTTLESAGAAELRRAFAGPLAVAVVTEALGLVGATGDTVLAWYDSIVLSVSDITAGHEAGPAGAAAYTQLRRAVEATVADRNSSSLLVSAAGRLTVPEVASNAAVLMFGGIETTEAMITNALLHLLRHPDQLALVRADVDLLDAAIEESLRLEPGAAVVDRYATRDTVLGPAAIHRGDLVTVSLTGANRDPAVFPDPDRFDVRRENARLQLAFAHGPHYCLAAHLARLETRIALQHLLERLPALRLDPDRPAAPYGLVFRKPTTLHVLWDRAT</sequence>
<dbReference type="RefSeq" id="WP_086761516.1">
    <property type="nucleotide sequence ID" value="NZ_JAGJBZ010000002.1"/>
</dbReference>
<dbReference type="Proteomes" id="UP001271723">
    <property type="component" value="Unassembled WGS sequence"/>
</dbReference>
<protein>
    <submittedName>
        <fullName evidence="2">Cytochrome P450</fullName>
    </submittedName>
</protein>
<evidence type="ECO:0000313" key="3">
    <source>
        <dbReference type="Proteomes" id="UP001271723"/>
    </source>
</evidence>
<accession>A0ABU4L6U5</accession>
<dbReference type="Pfam" id="PF00067">
    <property type="entry name" value="p450"/>
    <property type="match status" value="1"/>
</dbReference>
<dbReference type="InterPro" id="IPR001128">
    <property type="entry name" value="Cyt_P450"/>
</dbReference>
<dbReference type="InterPro" id="IPR036396">
    <property type="entry name" value="Cyt_P450_sf"/>
</dbReference>
<reference evidence="2 3" key="1">
    <citation type="journal article" date="2023" name="Microb. Genom.">
        <title>Mesoterricola silvestris gen. nov., sp. nov., Mesoterricola sediminis sp. nov., Geothrix oryzae sp. nov., Geothrix edaphica sp. nov., Geothrix rubra sp. nov., and Geothrix limicola sp. nov., six novel members of Acidobacteriota isolated from soils.</title>
        <authorList>
            <person name="Weisberg A.J."/>
            <person name="Pearce E."/>
            <person name="Kramer C.G."/>
            <person name="Chang J.H."/>
            <person name="Clarke C.R."/>
        </authorList>
    </citation>
    <scope>NUCLEOTIDE SEQUENCE [LARGE SCALE GENOMIC DNA]</scope>
    <source>
        <strain evidence="2 3">NRRL_B-2795</strain>
    </source>
</reference>
<dbReference type="EMBL" id="JARAVY010000008">
    <property type="protein sequence ID" value="MDX2911471.1"/>
    <property type="molecule type" value="Genomic_DNA"/>
</dbReference>
<dbReference type="PRINTS" id="PR00385">
    <property type="entry name" value="P450"/>
</dbReference>
<dbReference type="Gene3D" id="1.10.630.10">
    <property type="entry name" value="Cytochrome P450"/>
    <property type="match status" value="1"/>
</dbReference>
<dbReference type="InterPro" id="IPR002397">
    <property type="entry name" value="Cyt_P450_B"/>
</dbReference>
<proteinExistence type="inferred from homology"/>
<name>A0ABU4L6U5_9ACTN</name>
<evidence type="ECO:0000256" key="1">
    <source>
        <dbReference type="ARBA" id="ARBA00010617"/>
    </source>
</evidence>
<evidence type="ECO:0000313" key="2">
    <source>
        <dbReference type="EMBL" id="MDX2911471.1"/>
    </source>
</evidence>
<gene>
    <name evidence="2" type="ORF">PV517_22635</name>
</gene>
<organism evidence="2 3">
    <name type="scientific">Streptomyces griseiscabiei</name>
    <dbReference type="NCBI Taxonomy" id="2993540"/>
    <lineage>
        <taxon>Bacteria</taxon>
        <taxon>Bacillati</taxon>
        <taxon>Actinomycetota</taxon>
        <taxon>Actinomycetes</taxon>
        <taxon>Kitasatosporales</taxon>
        <taxon>Streptomycetaceae</taxon>
        <taxon>Streptomyces</taxon>
    </lineage>
</organism>
<comment type="caution">
    <text evidence="2">The sequence shown here is derived from an EMBL/GenBank/DDBJ whole genome shotgun (WGS) entry which is preliminary data.</text>
</comment>
<dbReference type="SUPFAM" id="SSF48264">
    <property type="entry name" value="Cytochrome P450"/>
    <property type="match status" value="1"/>
</dbReference>
<comment type="similarity">
    <text evidence="1">Belongs to the cytochrome P450 family.</text>
</comment>
<keyword evidence="3" id="KW-1185">Reference proteome</keyword>
<dbReference type="PRINTS" id="PR00359">
    <property type="entry name" value="BP450"/>
</dbReference>
<dbReference type="PANTHER" id="PTHR46696:SF3">
    <property type="entry name" value="PULCHERRIMINIC ACID SYNTHASE"/>
    <property type="match status" value="1"/>
</dbReference>
<dbReference type="PANTHER" id="PTHR46696">
    <property type="entry name" value="P450, PUTATIVE (EUROFUNG)-RELATED"/>
    <property type="match status" value="1"/>
</dbReference>